<comment type="similarity">
    <text evidence="1">Belongs to the CBF/MAK21 family.</text>
</comment>
<feature type="compositionally biased region" description="Acidic residues" evidence="2">
    <location>
        <begin position="738"/>
        <end position="750"/>
    </location>
</feature>
<evidence type="ECO:0000256" key="1">
    <source>
        <dbReference type="ARBA" id="ARBA00007797"/>
    </source>
</evidence>
<organism evidence="4 5">
    <name type="scientific">Varroa destructor</name>
    <name type="common">Honeybee mite</name>
    <dbReference type="NCBI Taxonomy" id="109461"/>
    <lineage>
        <taxon>Eukaryota</taxon>
        <taxon>Metazoa</taxon>
        <taxon>Ecdysozoa</taxon>
        <taxon>Arthropoda</taxon>
        <taxon>Chelicerata</taxon>
        <taxon>Arachnida</taxon>
        <taxon>Acari</taxon>
        <taxon>Parasitiformes</taxon>
        <taxon>Mesostigmata</taxon>
        <taxon>Gamasina</taxon>
        <taxon>Dermanyssoidea</taxon>
        <taxon>Varroidae</taxon>
        <taxon>Varroa</taxon>
    </lineage>
</organism>
<dbReference type="PANTHER" id="PTHR12048:SF0">
    <property type="entry name" value="CCAAT_ENHANCER-BINDING PROTEIN ZETA"/>
    <property type="match status" value="1"/>
</dbReference>
<dbReference type="RefSeq" id="XP_022663540.1">
    <property type="nucleotide sequence ID" value="XM_022807805.1"/>
</dbReference>
<feature type="compositionally biased region" description="Acidic residues" evidence="2">
    <location>
        <begin position="684"/>
        <end position="698"/>
    </location>
</feature>
<dbReference type="FunCoup" id="A0A7M7KAY5">
    <property type="interactions" value="1224"/>
</dbReference>
<dbReference type="GeneID" id="111251330"/>
<dbReference type="InterPro" id="IPR016024">
    <property type="entry name" value="ARM-type_fold"/>
</dbReference>
<dbReference type="EnsemblMetazoa" id="XM_022807805">
    <property type="protein sequence ID" value="XP_022663540"/>
    <property type="gene ID" value="LOC111251330"/>
</dbReference>
<dbReference type="RefSeq" id="XP_022663541.1">
    <property type="nucleotide sequence ID" value="XM_022807806.1"/>
</dbReference>
<dbReference type="PANTHER" id="PTHR12048">
    <property type="entry name" value="CCAAT-BINDING FACTOR-RELATED"/>
    <property type="match status" value="1"/>
</dbReference>
<name>A0A7M7KAY5_VARDE</name>
<evidence type="ECO:0000259" key="3">
    <source>
        <dbReference type="Pfam" id="PF03914"/>
    </source>
</evidence>
<dbReference type="InterPro" id="IPR040155">
    <property type="entry name" value="CEBPZ/Mak21-like"/>
</dbReference>
<dbReference type="EnsemblMetazoa" id="XM_022807806">
    <property type="protein sequence ID" value="XP_022663541"/>
    <property type="gene ID" value="LOC111251330"/>
</dbReference>
<dbReference type="OrthoDB" id="28947at2759"/>
<dbReference type="Pfam" id="PF03914">
    <property type="entry name" value="CBF"/>
    <property type="match status" value="1"/>
</dbReference>
<reference evidence="4" key="1">
    <citation type="submission" date="2021-01" db="UniProtKB">
        <authorList>
            <consortium name="EnsemblMetazoa"/>
        </authorList>
    </citation>
    <scope>IDENTIFICATION</scope>
</reference>
<dbReference type="KEGG" id="vde:111251330"/>
<sequence length="881" mass="100318">MNKLLVKPGTCWFEQVSNPERCNVAEQLVHKLSQQCQDQLLKDDIQHYKTYKEQSPSWNDFRWVDMVRRKGSLRDRAAAFSLLLQDSPVHNLEILDILIQWVSPKGKRECFIAIDALTDLFVHYLLPPSRKLVSFNFRPLQKLDMNKRADQTKCLVWYFESQLKTKYMRFLENIEKLSYDKTETSKSKAVKTLYMLLAEHPEQEQFLLTRLVNKFGDPMRKIAAKTAHLLSELTAKHSAMKPIVLSEVESLLFRKNIAPKAQYYALCYLSTIVLTNDEYELALKLVHIYLNFFKICVAAGEADTKLMAVLLTGVNRAFPFCSTNEELISRENEDVLFRLIYMSTLSIAIQCLTLLFQVLTKKNSGLTARFYSALYKKIQDPNMVMTHHQLMMFNLIYKAVRADKDTSRVTAFIKRMLQLCLTYPPNLACSMLLIIAHVLKERPQLLLNYPQAIQVPTKPGSLAGATADGKYTKPLKADNSDVKSDAILIYDPHTDNPLKAHARTTLCYELLALSRHFHPSVALFATEILHRTKSGVQYFGDPLKDFTTMHFLDRFVYRNPKAQSNEAHDKIFGRSHHYAPKGVRSIPVGSAMYMTKHENAIPVDEAFLFRYFVESGRRTDGTGINARVKDEDVEDLDSDEADEFLGDINNHVDMDSENGDFYSEFKDGRAKLKENENADSKSDDEYDGGNSDEYELEEGMDAESVYGNEEDTGDKNEDDKCPDDKTLCSVNHLGGTDADNEFEADDEQEEEGYKGFKPKPTIKGLPGFSLPLNVKLKKFKVSELTASTDRFQSMLDSNRGLDGSGSLHALSAKTAAGKVSDAKQLDWERKRHFQLFGKRKPKGKKLKKGKVVKKAATLKAHRNIIKFNAPKKGSKKQRGNQ</sequence>
<dbReference type="SUPFAM" id="SSF48371">
    <property type="entry name" value="ARM repeat"/>
    <property type="match status" value="1"/>
</dbReference>
<feature type="compositionally biased region" description="Basic and acidic residues" evidence="2">
    <location>
        <begin position="672"/>
        <end position="683"/>
    </location>
</feature>
<dbReference type="AlphaFoldDB" id="A0A7M7KAY5"/>
<dbReference type="Proteomes" id="UP000594260">
    <property type="component" value="Unplaced"/>
</dbReference>
<accession>A0A7M7KAY5</accession>
<feature type="domain" description="CCAAT-binding factor" evidence="3">
    <location>
        <begin position="348"/>
        <end position="525"/>
    </location>
</feature>
<keyword evidence="5" id="KW-1185">Reference proteome</keyword>
<dbReference type="OMA" id="NKLGHPN"/>
<dbReference type="InParanoid" id="A0A7M7KAY5"/>
<evidence type="ECO:0000313" key="4">
    <source>
        <dbReference type="EnsemblMetazoa" id="XP_022663540"/>
    </source>
</evidence>
<feature type="region of interest" description="Disordered" evidence="2">
    <location>
        <begin position="734"/>
        <end position="758"/>
    </location>
</feature>
<dbReference type="GO" id="GO:0005634">
    <property type="term" value="C:nucleus"/>
    <property type="evidence" value="ECO:0007669"/>
    <property type="project" value="TreeGrafter"/>
</dbReference>
<dbReference type="InterPro" id="IPR005612">
    <property type="entry name" value="CCAAT-binding_factor"/>
</dbReference>
<protein>
    <recommendedName>
        <fullName evidence="3">CCAAT-binding factor domain-containing protein</fullName>
    </recommendedName>
</protein>
<proteinExistence type="inferred from homology"/>
<feature type="region of interest" description="Disordered" evidence="2">
    <location>
        <begin position="672"/>
        <end position="698"/>
    </location>
</feature>
<evidence type="ECO:0000256" key="2">
    <source>
        <dbReference type="SAM" id="MobiDB-lite"/>
    </source>
</evidence>
<evidence type="ECO:0000313" key="5">
    <source>
        <dbReference type="Proteomes" id="UP000594260"/>
    </source>
</evidence>